<protein>
    <submittedName>
        <fullName evidence="1">Uncharacterized protein</fullName>
    </submittedName>
</protein>
<accession>A0ABS8RFR4</accession>
<sequence length="176" mass="20153">MSQFENVPQISTKRMLLSGGFHVENEEELALSIKRYEGTLTPQNGVSQRLSSIHLTLSPKSSVHEPLPFFSNNNLTTQQNVFYGPCQRRRGENFVTRAQAYRPSLVHPTRANRPDFSNRNLVQSSSLYPSNICNRSLASRVDNNLFNQTRPFINQLEKPIHEIIMVYDSDEEEEIG</sequence>
<organism evidence="1 2">
    <name type="scientific">Datura stramonium</name>
    <name type="common">Jimsonweed</name>
    <name type="synonym">Common thornapple</name>
    <dbReference type="NCBI Taxonomy" id="4076"/>
    <lineage>
        <taxon>Eukaryota</taxon>
        <taxon>Viridiplantae</taxon>
        <taxon>Streptophyta</taxon>
        <taxon>Embryophyta</taxon>
        <taxon>Tracheophyta</taxon>
        <taxon>Spermatophyta</taxon>
        <taxon>Magnoliopsida</taxon>
        <taxon>eudicotyledons</taxon>
        <taxon>Gunneridae</taxon>
        <taxon>Pentapetalae</taxon>
        <taxon>asterids</taxon>
        <taxon>lamiids</taxon>
        <taxon>Solanales</taxon>
        <taxon>Solanaceae</taxon>
        <taxon>Solanoideae</taxon>
        <taxon>Datureae</taxon>
        <taxon>Datura</taxon>
    </lineage>
</organism>
<feature type="non-terminal residue" evidence="1">
    <location>
        <position position="176"/>
    </location>
</feature>
<dbReference type="Proteomes" id="UP000823775">
    <property type="component" value="Unassembled WGS sequence"/>
</dbReference>
<gene>
    <name evidence="1" type="ORF">HAX54_000041</name>
</gene>
<proteinExistence type="predicted"/>
<dbReference type="EMBL" id="JACEIK010000001">
    <property type="protein sequence ID" value="MCD7445803.1"/>
    <property type="molecule type" value="Genomic_DNA"/>
</dbReference>
<evidence type="ECO:0000313" key="1">
    <source>
        <dbReference type="EMBL" id="MCD7445803.1"/>
    </source>
</evidence>
<name>A0ABS8RFR4_DATST</name>
<reference evidence="1 2" key="1">
    <citation type="journal article" date="2021" name="BMC Genomics">
        <title>Datura genome reveals duplications of psychoactive alkaloid biosynthetic genes and high mutation rate following tissue culture.</title>
        <authorList>
            <person name="Rajewski A."/>
            <person name="Carter-House D."/>
            <person name="Stajich J."/>
            <person name="Litt A."/>
        </authorList>
    </citation>
    <scope>NUCLEOTIDE SEQUENCE [LARGE SCALE GENOMIC DNA]</scope>
    <source>
        <strain evidence="1">AR-01</strain>
    </source>
</reference>
<keyword evidence="2" id="KW-1185">Reference proteome</keyword>
<evidence type="ECO:0000313" key="2">
    <source>
        <dbReference type="Proteomes" id="UP000823775"/>
    </source>
</evidence>
<comment type="caution">
    <text evidence="1">The sequence shown here is derived from an EMBL/GenBank/DDBJ whole genome shotgun (WGS) entry which is preliminary data.</text>
</comment>